<dbReference type="Proteomes" id="UP001143328">
    <property type="component" value="Unassembled WGS sequence"/>
</dbReference>
<accession>A0A9W6NFL3</accession>
<keyword evidence="2 5" id="KW-0812">Transmembrane</keyword>
<feature type="transmembrane region" description="Helical" evidence="5">
    <location>
        <begin position="20"/>
        <end position="41"/>
    </location>
</feature>
<gene>
    <name evidence="6" type="ORF">GCM10017655_19920</name>
</gene>
<comment type="subcellular location">
    <subcellularLocation>
        <location evidence="1">Membrane</location>
        <topology evidence="1">Multi-pass membrane protein</topology>
    </subcellularLocation>
</comment>
<feature type="transmembrane region" description="Helical" evidence="5">
    <location>
        <begin position="122"/>
        <end position="143"/>
    </location>
</feature>
<evidence type="ECO:0000256" key="2">
    <source>
        <dbReference type="ARBA" id="ARBA00022692"/>
    </source>
</evidence>
<dbReference type="InterPro" id="IPR052556">
    <property type="entry name" value="PolySynth_Transporter"/>
</dbReference>
<feature type="transmembrane region" description="Helical" evidence="5">
    <location>
        <begin position="155"/>
        <end position="176"/>
    </location>
</feature>
<feature type="transmembrane region" description="Helical" evidence="5">
    <location>
        <begin position="394"/>
        <end position="413"/>
    </location>
</feature>
<dbReference type="RefSeq" id="WP_271195129.1">
    <property type="nucleotide sequence ID" value="NZ_BSFN01000004.1"/>
</dbReference>
<dbReference type="PANTHER" id="PTHR43424">
    <property type="entry name" value="LOCUS PUTATIVE PROTEIN 1-RELATED"/>
    <property type="match status" value="1"/>
</dbReference>
<dbReference type="GO" id="GO:0016020">
    <property type="term" value="C:membrane"/>
    <property type="evidence" value="ECO:0007669"/>
    <property type="project" value="UniProtKB-SubCell"/>
</dbReference>
<keyword evidence="7" id="KW-1185">Reference proteome</keyword>
<feature type="transmembrane region" description="Helical" evidence="5">
    <location>
        <begin position="53"/>
        <end position="76"/>
    </location>
</feature>
<dbReference type="InterPro" id="IPR002797">
    <property type="entry name" value="Polysacc_synth"/>
</dbReference>
<organism evidence="6 7">
    <name type="scientific">Pseudomonas turukhanskensis</name>
    <dbReference type="NCBI Taxonomy" id="1806536"/>
    <lineage>
        <taxon>Bacteria</taxon>
        <taxon>Pseudomonadati</taxon>
        <taxon>Pseudomonadota</taxon>
        <taxon>Gammaproteobacteria</taxon>
        <taxon>Pseudomonadales</taxon>
        <taxon>Pseudomonadaceae</taxon>
        <taxon>Pseudomonas</taxon>
    </lineage>
</organism>
<dbReference type="PANTHER" id="PTHR43424:SF1">
    <property type="entry name" value="LOCUS PUTATIVE PROTEIN 1-RELATED"/>
    <property type="match status" value="1"/>
</dbReference>
<evidence type="ECO:0000256" key="3">
    <source>
        <dbReference type="ARBA" id="ARBA00022989"/>
    </source>
</evidence>
<dbReference type="Pfam" id="PF01943">
    <property type="entry name" value="Polysacc_synt"/>
    <property type="match status" value="1"/>
</dbReference>
<dbReference type="AlphaFoldDB" id="A0A9W6NFL3"/>
<keyword evidence="4 5" id="KW-0472">Membrane</keyword>
<feature type="transmembrane region" description="Helical" evidence="5">
    <location>
        <begin position="332"/>
        <end position="351"/>
    </location>
</feature>
<evidence type="ECO:0000256" key="5">
    <source>
        <dbReference type="SAM" id="Phobius"/>
    </source>
</evidence>
<proteinExistence type="predicted"/>
<feature type="transmembrane region" description="Helical" evidence="5">
    <location>
        <begin position="300"/>
        <end position="320"/>
    </location>
</feature>
<reference evidence="6" key="1">
    <citation type="journal article" date="2014" name="Int. J. Syst. Evol. Microbiol.">
        <title>Complete genome sequence of Corynebacterium casei LMG S-19264T (=DSM 44701T), isolated from a smear-ripened cheese.</title>
        <authorList>
            <consortium name="US DOE Joint Genome Institute (JGI-PGF)"/>
            <person name="Walter F."/>
            <person name="Albersmeier A."/>
            <person name="Kalinowski J."/>
            <person name="Ruckert C."/>
        </authorList>
    </citation>
    <scope>NUCLEOTIDE SEQUENCE</scope>
    <source>
        <strain evidence="6">VKM B-2935</strain>
    </source>
</reference>
<feature type="transmembrane region" description="Helical" evidence="5">
    <location>
        <begin position="221"/>
        <end position="241"/>
    </location>
</feature>
<reference evidence="6" key="2">
    <citation type="submission" date="2023-01" db="EMBL/GenBank/DDBJ databases">
        <authorList>
            <person name="Sun Q."/>
            <person name="Evtushenko L."/>
        </authorList>
    </citation>
    <scope>NUCLEOTIDE SEQUENCE</scope>
    <source>
        <strain evidence="6">VKM B-2935</strain>
    </source>
</reference>
<sequence length="444" mass="49702">MFKAALLRRYQEQRKLIWNIAWLFGDKVFLLLVNFLVAALVARHLGPEQFGQLSYVVSIVALFAVSAHAGLGGIVVKRYVEGDWSPQVVAASSLFLKLSSGVVGYLLLVVVAYFSSGWGQEFMYLVIAGLVIILQPLSVFDFWFQSQVKSKYVSVSNMSSLVLSAVAKVSFVYVGFSVLPFVLANLLQYFVYSLLVYGFFKKVSKLKISLADVNLGLSLDFLRNSWPVFLGSIFAMVYMKIDQVMLKWMVGPAEVGIYSVGAQLSEVWYFIPAAILTSYFPRLVQLKTGNREQYVKYYQALLDCLLGVAVAVALFMTFFADAFIHTFWGKEYAASASVLTIHIWAGVFVFMRTVFSKWIVVEGALIFSLVTQGLGAVINVALNFYFIPASGAEGAAYATLISYGLASYASLFFYAKTREFFYWMTKSFFLPVRLVIAAYKRVVR</sequence>
<evidence type="ECO:0000313" key="6">
    <source>
        <dbReference type="EMBL" id="GLK88930.1"/>
    </source>
</evidence>
<feature type="transmembrane region" description="Helical" evidence="5">
    <location>
        <begin position="88"/>
        <end position="116"/>
    </location>
</feature>
<feature type="transmembrane region" description="Helical" evidence="5">
    <location>
        <begin position="261"/>
        <end position="280"/>
    </location>
</feature>
<evidence type="ECO:0000313" key="7">
    <source>
        <dbReference type="Proteomes" id="UP001143328"/>
    </source>
</evidence>
<evidence type="ECO:0000256" key="4">
    <source>
        <dbReference type="ARBA" id="ARBA00023136"/>
    </source>
</evidence>
<comment type="caution">
    <text evidence="6">The sequence shown here is derived from an EMBL/GenBank/DDBJ whole genome shotgun (WGS) entry which is preliminary data.</text>
</comment>
<keyword evidence="3 5" id="KW-1133">Transmembrane helix</keyword>
<feature type="transmembrane region" description="Helical" evidence="5">
    <location>
        <begin position="182"/>
        <end position="200"/>
    </location>
</feature>
<feature type="transmembrane region" description="Helical" evidence="5">
    <location>
        <begin position="363"/>
        <end position="388"/>
    </location>
</feature>
<dbReference type="CDD" id="cd13128">
    <property type="entry name" value="MATE_Wzx_like"/>
    <property type="match status" value="1"/>
</dbReference>
<name>A0A9W6NFL3_9PSED</name>
<protein>
    <submittedName>
        <fullName evidence="6">O-unit flippase</fullName>
    </submittedName>
</protein>
<evidence type="ECO:0000256" key="1">
    <source>
        <dbReference type="ARBA" id="ARBA00004141"/>
    </source>
</evidence>
<dbReference type="EMBL" id="BSFN01000004">
    <property type="protein sequence ID" value="GLK88930.1"/>
    <property type="molecule type" value="Genomic_DNA"/>
</dbReference>